<dbReference type="EMBL" id="JAHWGI010001433">
    <property type="protein sequence ID" value="KAK3931983.1"/>
    <property type="molecule type" value="Genomic_DNA"/>
</dbReference>
<comment type="caution">
    <text evidence="1">The sequence shown here is derived from an EMBL/GenBank/DDBJ whole genome shotgun (WGS) entry which is preliminary data.</text>
</comment>
<gene>
    <name evidence="1" type="ORF">KUF71_001356</name>
</gene>
<sequence length="94" mass="10736">MFAVERTRTNSELFVFVRTRTQGVRIRNVRGLIEQIFVAEQNRPGQSLSNFSKMTVRSARGKCRSVIGRALKISCSEVFIFIAATEVNDKNAYY</sequence>
<keyword evidence="1" id="KW-0547">Nucleotide-binding</keyword>
<dbReference type="AlphaFoldDB" id="A0AAE1LTY3"/>
<dbReference type="Proteomes" id="UP001219518">
    <property type="component" value="Unassembled WGS sequence"/>
</dbReference>
<dbReference type="GO" id="GO:0004386">
    <property type="term" value="F:helicase activity"/>
    <property type="evidence" value="ECO:0007669"/>
    <property type="project" value="UniProtKB-KW"/>
</dbReference>
<keyword evidence="1" id="KW-0378">Hydrolase</keyword>
<reference evidence="1" key="2">
    <citation type="journal article" date="2023" name="BMC Genomics">
        <title>Pest status, molecular evolution, and epigenetic factors derived from the genome assembly of Frankliniella fusca, a thysanopteran phytovirus vector.</title>
        <authorList>
            <person name="Catto M.A."/>
            <person name="Labadie P.E."/>
            <person name="Jacobson A.L."/>
            <person name="Kennedy G.G."/>
            <person name="Srinivasan R."/>
            <person name="Hunt B.G."/>
        </authorList>
    </citation>
    <scope>NUCLEOTIDE SEQUENCE</scope>
    <source>
        <strain evidence="1">PL_HMW_Pooled</strain>
    </source>
</reference>
<proteinExistence type="predicted"/>
<reference evidence="1" key="1">
    <citation type="submission" date="2021-07" db="EMBL/GenBank/DDBJ databases">
        <authorList>
            <person name="Catto M.A."/>
            <person name="Jacobson A."/>
            <person name="Kennedy G."/>
            <person name="Labadie P."/>
            <person name="Hunt B.G."/>
            <person name="Srinivasan R."/>
        </authorList>
    </citation>
    <scope>NUCLEOTIDE SEQUENCE</scope>
    <source>
        <strain evidence="1">PL_HMW_Pooled</strain>
        <tissue evidence="1">Head</tissue>
    </source>
</reference>
<keyword evidence="1" id="KW-0347">Helicase</keyword>
<evidence type="ECO:0000313" key="2">
    <source>
        <dbReference type="Proteomes" id="UP001219518"/>
    </source>
</evidence>
<keyword evidence="2" id="KW-1185">Reference proteome</keyword>
<evidence type="ECO:0000313" key="1">
    <source>
        <dbReference type="EMBL" id="KAK3931983.1"/>
    </source>
</evidence>
<accession>A0AAE1LTY3</accession>
<protein>
    <submittedName>
        <fullName evidence="1">ATP-dependent helicase/deoxyribonuclease subunit B</fullName>
    </submittedName>
</protein>
<organism evidence="1 2">
    <name type="scientific">Frankliniella fusca</name>
    <dbReference type="NCBI Taxonomy" id="407009"/>
    <lineage>
        <taxon>Eukaryota</taxon>
        <taxon>Metazoa</taxon>
        <taxon>Ecdysozoa</taxon>
        <taxon>Arthropoda</taxon>
        <taxon>Hexapoda</taxon>
        <taxon>Insecta</taxon>
        <taxon>Pterygota</taxon>
        <taxon>Neoptera</taxon>
        <taxon>Paraneoptera</taxon>
        <taxon>Thysanoptera</taxon>
        <taxon>Terebrantia</taxon>
        <taxon>Thripoidea</taxon>
        <taxon>Thripidae</taxon>
        <taxon>Frankliniella</taxon>
    </lineage>
</organism>
<keyword evidence="1" id="KW-0067">ATP-binding</keyword>
<name>A0AAE1LTY3_9NEOP</name>